<organism evidence="1 2">
    <name type="scientific">Neolentinus lepideus HHB14362 ss-1</name>
    <dbReference type="NCBI Taxonomy" id="1314782"/>
    <lineage>
        <taxon>Eukaryota</taxon>
        <taxon>Fungi</taxon>
        <taxon>Dikarya</taxon>
        <taxon>Basidiomycota</taxon>
        <taxon>Agaricomycotina</taxon>
        <taxon>Agaricomycetes</taxon>
        <taxon>Gloeophyllales</taxon>
        <taxon>Gloeophyllaceae</taxon>
        <taxon>Neolentinus</taxon>
    </lineage>
</organism>
<gene>
    <name evidence="1" type="ORF">NEOLEDRAFT_1134486</name>
</gene>
<protein>
    <submittedName>
        <fullName evidence="1">Uncharacterized protein</fullName>
    </submittedName>
</protein>
<proteinExistence type="predicted"/>
<accession>A0A165S8Y2</accession>
<dbReference type="InParanoid" id="A0A165S8Y2"/>
<dbReference type="Proteomes" id="UP000076761">
    <property type="component" value="Unassembled WGS sequence"/>
</dbReference>
<evidence type="ECO:0000313" key="1">
    <source>
        <dbReference type="EMBL" id="KZT24821.1"/>
    </source>
</evidence>
<reference evidence="1 2" key="1">
    <citation type="journal article" date="2016" name="Mol. Biol. Evol.">
        <title>Comparative Genomics of Early-Diverging Mushroom-Forming Fungi Provides Insights into the Origins of Lignocellulose Decay Capabilities.</title>
        <authorList>
            <person name="Nagy L.G."/>
            <person name="Riley R."/>
            <person name="Tritt A."/>
            <person name="Adam C."/>
            <person name="Daum C."/>
            <person name="Floudas D."/>
            <person name="Sun H."/>
            <person name="Yadav J.S."/>
            <person name="Pangilinan J."/>
            <person name="Larsson K.H."/>
            <person name="Matsuura K."/>
            <person name="Barry K."/>
            <person name="Labutti K."/>
            <person name="Kuo R."/>
            <person name="Ohm R.A."/>
            <person name="Bhattacharya S.S."/>
            <person name="Shirouzu T."/>
            <person name="Yoshinaga Y."/>
            <person name="Martin F.M."/>
            <person name="Grigoriev I.V."/>
            <person name="Hibbett D.S."/>
        </authorList>
    </citation>
    <scope>NUCLEOTIDE SEQUENCE [LARGE SCALE GENOMIC DNA]</scope>
    <source>
        <strain evidence="1 2">HHB14362 ss-1</strain>
    </source>
</reference>
<dbReference type="EMBL" id="KV425575">
    <property type="protein sequence ID" value="KZT24821.1"/>
    <property type="molecule type" value="Genomic_DNA"/>
</dbReference>
<sequence length="70" mass="7456">MAAVGLVSSFGISLRIVSPTLRVHDSSIGYLHGIYWIIHVTDLGGDQSNLLLGFNRIAVGEAEGPSSYLL</sequence>
<evidence type="ECO:0000313" key="2">
    <source>
        <dbReference type="Proteomes" id="UP000076761"/>
    </source>
</evidence>
<dbReference type="AlphaFoldDB" id="A0A165S8Y2"/>
<keyword evidence="2" id="KW-1185">Reference proteome</keyword>
<name>A0A165S8Y2_9AGAM</name>